<reference evidence="2" key="1">
    <citation type="journal article" date="2019" name="Int. J. Syst. Evol. Microbiol.">
        <title>The Global Catalogue of Microorganisms (GCM) 10K type strain sequencing project: providing services to taxonomists for standard genome sequencing and annotation.</title>
        <authorList>
            <consortium name="The Broad Institute Genomics Platform"/>
            <consortium name="The Broad Institute Genome Sequencing Center for Infectious Disease"/>
            <person name="Wu L."/>
            <person name="Ma J."/>
        </authorList>
    </citation>
    <scope>NUCLEOTIDE SEQUENCE [LARGE SCALE GENOMIC DNA]</scope>
    <source>
        <strain evidence="2">JCM 15608</strain>
    </source>
</reference>
<keyword evidence="2" id="KW-1185">Reference proteome</keyword>
<sequence length="347" mass="40394">MISALTLNHKLRLQSKFLSNSLNLPQAHGKDLLARAIYCTPNYDSLTELLFQVVCDAKIFGTIQHHWLKYLLICECEDQLLIDDLHKSIEYMAKRLEAMVVINVSKIRLISMLYELFGLGDESKYIIEAPSEFSFDWKPYFKTLSNNESVLYCDFIINQIAFRLIATTFYPKNFRENNLDKPLVKNLKQDNEDTEISISELPFIEDHKSWFLNSVNFFTNFDSLCDDEVPYVYCIEGKRYAVYGFPLSPSLIEEIDSNLPTLKVSIKNIPEKQVFIFNFDQQRLVLECIHVEAPAISMISYCEFSNGVKETLLNHKDARKFPIILHQSYFSANIRPFCDMDYLENSI</sequence>
<proteinExistence type="predicted"/>
<dbReference type="RefSeq" id="WP_343816117.1">
    <property type="nucleotide sequence ID" value="NZ_BAAAFA010000003.1"/>
</dbReference>
<dbReference type="Proteomes" id="UP001500021">
    <property type="component" value="Unassembled WGS sequence"/>
</dbReference>
<evidence type="ECO:0000313" key="1">
    <source>
        <dbReference type="EMBL" id="GAA0814565.1"/>
    </source>
</evidence>
<protein>
    <submittedName>
        <fullName evidence="1">Uncharacterized protein</fullName>
    </submittedName>
</protein>
<accession>A0ABP3WE95</accession>
<gene>
    <name evidence="1" type="ORF">GCM10009111_11620</name>
</gene>
<evidence type="ECO:0000313" key="2">
    <source>
        <dbReference type="Proteomes" id="UP001500021"/>
    </source>
</evidence>
<comment type="caution">
    <text evidence="1">The sequence shown here is derived from an EMBL/GenBank/DDBJ whole genome shotgun (WGS) entry which is preliminary data.</text>
</comment>
<dbReference type="EMBL" id="BAAAFA010000003">
    <property type="protein sequence ID" value="GAA0814565.1"/>
    <property type="molecule type" value="Genomic_DNA"/>
</dbReference>
<organism evidence="1 2">
    <name type="scientific">Colwellia asteriadis</name>
    <dbReference type="NCBI Taxonomy" id="517723"/>
    <lineage>
        <taxon>Bacteria</taxon>
        <taxon>Pseudomonadati</taxon>
        <taxon>Pseudomonadota</taxon>
        <taxon>Gammaproteobacteria</taxon>
        <taxon>Alteromonadales</taxon>
        <taxon>Colwelliaceae</taxon>
        <taxon>Colwellia</taxon>
    </lineage>
</organism>
<name>A0ABP3WE95_9GAMM</name>